<dbReference type="Gene3D" id="1.10.287.470">
    <property type="entry name" value="Helix hairpin bin"/>
    <property type="match status" value="1"/>
</dbReference>
<gene>
    <name evidence="4" type="ORF">C9J01_02460</name>
</gene>
<evidence type="ECO:0000256" key="2">
    <source>
        <dbReference type="SAM" id="SignalP"/>
    </source>
</evidence>
<name>A0A2T3NK97_9GAMM</name>
<dbReference type="AlphaFoldDB" id="A0A2T3NK97"/>
<dbReference type="NCBIfam" id="TIGR01730">
    <property type="entry name" value="RND_mfp"/>
    <property type="match status" value="1"/>
</dbReference>
<dbReference type="PROSITE" id="PS51257">
    <property type="entry name" value="PROKAR_LIPOPROTEIN"/>
    <property type="match status" value="1"/>
</dbReference>
<reference evidence="4 5" key="1">
    <citation type="submission" date="2018-03" db="EMBL/GenBank/DDBJ databases">
        <title>Whole genome sequencing of Histamine producing bacteria.</title>
        <authorList>
            <person name="Butler K."/>
        </authorList>
    </citation>
    <scope>NUCLEOTIDE SEQUENCE [LARGE SCALE GENOMIC DNA]</scope>
    <source>
        <strain evidence="4 5">DSM 19138</strain>
    </source>
</reference>
<dbReference type="GO" id="GO:1990281">
    <property type="term" value="C:efflux pump complex"/>
    <property type="evidence" value="ECO:0007669"/>
    <property type="project" value="TreeGrafter"/>
</dbReference>
<comment type="caution">
    <text evidence="4">The sequence shown here is derived from an EMBL/GenBank/DDBJ whole genome shotgun (WGS) entry which is preliminary data.</text>
</comment>
<dbReference type="EMBL" id="PYMB01000001">
    <property type="protein sequence ID" value="PSW15893.1"/>
    <property type="molecule type" value="Genomic_DNA"/>
</dbReference>
<dbReference type="Gene3D" id="2.40.50.100">
    <property type="match status" value="1"/>
</dbReference>
<dbReference type="PANTHER" id="PTHR30469">
    <property type="entry name" value="MULTIDRUG RESISTANCE PROTEIN MDTA"/>
    <property type="match status" value="1"/>
</dbReference>
<comment type="similarity">
    <text evidence="1">Belongs to the membrane fusion protein (MFP) (TC 8.A.1) family.</text>
</comment>
<dbReference type="Gene3D" id="2.40.30.170">
    <property type="match status" value="1"/>
</dbReference>
<sequence length="359" mass="39949">MKKKYLTLVLLSCMSLMACTEEVEIKNTATRAVVYELPKQNTSDVHVFTGIAKAHELTELSFRVDGKIASIKVINGQQVKTGELLAVLDKTDYEISVNDRRARNAKSLKQYQRAKKMLDKNMMSQAEYDKLKAEYLVANAELKMAELHLKYTELRAPFDGVIGDVYLDDFENILPGTSILSMHKPNHVEVDVQVPDSIVASSSRDQAMQGEQIFNVVFDGYPDTVFEAKVLELGMNKDPISQSYIATLIVNADPEHIVLEGMPAKVSVELAGLNQPYQSEYLVPLSAIQMQEGNLLDKKTASVWVYQDESQTVSRREVLLGKPVDGMMKIKAGLNDGEMIISEGASRLTEGQKVVRVNG</sequence>
<protein>
    <submittedName>
        <fullName evidence="4">Efflux RND transporter periplasmic adaptor subunit</fullName>
    </submittedName>
</protein>
<dbReference type="InterPro" id="IPR006143">
    <property type="entry name" value="RND_pump_MFP"/>
</dbReference>
<dbReference type="Gene3D" id="2.40.420.20">
    <property type="match status" value="1"/>
</dbReference>
<evidence type="ECO:0000313" key="5">
    <source>
        <dbReference type="Proteomes" id="UP000241346"/>
    </source>
</evidence>
<dbReference type="InterPro" id="IPR058625">
    <property type="entry name" value="MdtA-like_BSH"/>
</dbReference>
<dbReference type="GO" id="GO:0015562">
    <property type="term" value="F:efflux transmembrane transporter activity"/>
    <property type="evidence" value="ECO:0007669"/>
    <property type="project" value="TreeGrafter"/>
</dbReference>
<keyword evidence="2" id="KW-0732">Signal</keyword>
<proteinExistence type="inferred from homology"/>
<accession>A0A2T3NK97</accession>
<feature type="domain" description="Multidrug resistance protein MdtA-like barrel-sandwich hybrid" evidence="3">
    <location>
        <begin position="59"/>
        <end position="165"/>
    </location>
</feature>
<dbReference type="RefSeq" id="WP_107296512.1">
    <property type="nucleotide sequence ID" value="NZ_PYMB01000001.1"/>
</dbReference>
<feature type="signal peptide" evidence="2">
    <location>
        <begin position="1"/>
        <end position="18"/>
    </location>
</feature>
<evidence type="ECO:0000259" key="3">
    <source>
        <dbReference type="Pfam" id="PF25917"/>
    </source>
</evidence>
<organism evidence="4 5">
    <name type="scientific">Photobacterium rosenbergii</name>
    <dbReference type="NCBI Taxonomy" id="294936"/>
    <lineage>
        <taxon>Bacteria</taxon>
        <taxon>Pseudomonadati</taxon>
        <taxon>Pseudomonadota</taxon>
        <taxon>Gammaproteobacteria</taxon>
        <taxon>Vibrionales</taxon>
        <taxon>Vibrionaceae</taxon>
        <taxon>Photobacterium</taxon>
    </lineage>
</organism>
<dbReference type="Pfam" id="PF25917">
    <property type="entry name" value="BSH_RND"/>
    <property type="match status" value="1"/>
</dbReference>
<feature type="chain" id="PRO_5015418059" evidence="2">
    <location>
        <begin position="19"/>
        <end position="359"/>
    </location>
</feature>
<evidence type="ECO:0000256" key="1">
    <source>
        <dbReference type="ARBA" id="ARBA00009477"/>
    </source>
</evidence>
<dbReference type="OrthoDB" id="2110899at2"/>
<dbReference type="Proteomes" id="UP000241346">
    <property type="component" value="Unassembled WGS sequence"/>
</dbReference>
<dbReference type="SUPFAM" id="SSF111369">
    <property type="entry name" value="HlyD-like secretion proteins"/>
    <property type="match status" value="1"/>
</dbReference>
<evidence type="ECO:0000313" key="4">
    <source>
        <dbReference type="EMBL" id="PSW15893.1"/>
    </source>
</evidence>
<dbReference type="PANTHER" id="PTHR30469:SF20">
    <property type="entry name" value="EFFLUX RND TRANSPORTER PERIPLASMIC ADAPTOR SUBUNIT"/>
    <property type="match status" value="1"/>
</dbReference>